<proteinExistence type="predicted"/>
<name>A0ABS3IA11_9MICO</name>
<dbReference type="Pfam" id="PF14206">
    <property type="entry name" value="Cys_rich_CPCC"/>
    <property type="match status" value="1"/>
</dbReference>
<gene>
    <name evidence="3" type="ORF">J0911_12605</name>
</gene>
<evidence type="ECO:0000313" key="3">
    <source>
        <dbReference type="EMBL" id="MBO0609867.1"/>
    </source>
</evidence>
<protein>
    <recommendedName>
        <fullName evidence="2">Cysteine-rich CPCC domain-containing protein</fullName>
    </recommendedName>
</protein>
<feature type="compositionally biased region" description="Basic residues" evidence="1">
    <location>
        <begin position="103"/>
        <end position="112"/>
    </location>
</feature>
<reference evidence="3 4" key="1">
    <citation type="submission" date="2021-03" db="EMBL/GenBank/DDBJ databases">
        <authorList>
            <person name="Xin L."/>
        </authorList>
    </citation>
    <scope>NUCLEOTIDE SEQUENCE [LARGE SCALE GENOMIC DNA]</scope>
    <source>
        <strain evidence="3 4">XHU 5031</strain>
    </source>
</reference>
<reference evidence="4" key="2">
    <citation type="submission" date="2023-07" db="EMBL/GenBank/DDBJ databases">
        <title>Myceligenerans salitolerans sp. nov., a halotolerant actinomycete isolated from a salt lake in Xinjiang, China.</title>
        <authorList>
            <person name="Guan T."/>
        </authorList>
    </citation>
    <scope>NUCLEOTIDE SEQUENCE [LARGE SCALE GENOMIC DNA]</scope>
    <source>
        <strain evidence="4">XHU 5031</strain>
    </source>
</reference>
<feature type="region of interest" description="Disordered" evidence="1">
    <location>
        <begin position="101"/>
        <end position="122"/>
    </location>
</feature>
<dbReference type="Proteomes" id="UP000664617">
    <property type="component" value="Unassembled WGS sequence"/>
</dbReference>
<dbReference type="InterPro" id="IPR025983">
    <property type="entry name" value="Cys_rich_CPCC"/>
</dbReference>
<sequence length="174" mass="19247">MSDRFPCPCCGHQVFDQLPGSYEICGICFWEDDAVQLRWPDYRGGANRPSPVHAQANDAKSSQQRHTTPQVRCHLPVQETPPVLGGSVMWALRQRSSWPRRQAFSRRSRRRDRSSDCRTQATNTSVAISARVPLDAKESDSTNCCTSSSCTAFTSQERRPVGAPTGSTATLFAG</sequence>
<evidence type="ECO:0000313" key="4">
    <source>
        <dbReference type="Proteomes" id="UP000664617"/>
    </source>
</evidence>
<accession>A0ABS3IA11</accession>
<keyword evidence="4" id="KW-1185">Reference proteome</keyword>
<feature type="region of interest" description="Disordered" evidence="1">
    <location>
        <begin position="46"/>
        <end position="67"/>
    </location>
</feature>
<feature type="domain" description="Cysteine-rich CPCC" evidence="2">
    <location>
        <begin position="5"/>
        <end position="58"/>
    </location>
</feature>
<comment type="caution">
    <text evidence="3">The sequence shown here is derived from an EMBL/GenBank/DDBJ whole genome shotgun (WGS) entry which is preliminary data.</text>
</comment>
<dbReference type="EMBL" id="JAFMPK010000045">
    <property type="protein sequence ID" value="MBO0609867.1"/>
    <property type="molecule type" value="Genomic_DNA"/>
</dbReference>
<evidence type="ECO:0000259" key="2">
    <source>
        <dbReference type="Pfam" id="PF14206"/>
    </source>
</evidence>
<feature type="compositionally biased region" description="Polar residues" evidence="1">
    <location>
        <begin position="58"/>
        <end position="67"/>
    </location>
</feature>
<evidence type="ECO:0000256" key="1">
    <source>
        <dbReference type="SAM" id="MobiDB-lite"/>
    </source>
</evidence>
<organism evidence="3 4">
    <name type="scientific">Myceligenerans salitolerans</name>
    <dbReference type="NCBI Taxonomy" id="1230528"/>
    <lineage>
        <taxon>Bacteria</taxon>
        <taxon>Bacillati</taxon>
        <taxon>Actinomycetota</taxon>
        <taxon>Actinomycetes</taxon>
        <taxon>Micrococcales</taxon>
        <taxon>Promicromonosporaceae</taxon>
        <taxon>Myceligenerans</taxon>
    </lineage>
</organism>